<dbReference type="Proteomes" id="UP000184499">
    <property type="component" value="Unassembled WGS sequence"/>
</dbReference>
<name>A0A1L9UWW6_ASPBC</name>
<dbReference type="OMA" id="DPKKHHW"/>
<keyword evidence="3" id="KW-1185">Reference proteome</keyword>
<sequence length="109" mass="12683">MEQRFKTQVNYCNRTRKEQGNQSIYLVFGSQMMEGARDENKEHIPYLKRLSEAEAPYPKPLTTEGAIRPGSPLFKLEKEDPKKHHWSVGQDVKKESVFHGEATRLRLPL</sequence>
<gene>
    <name evidence="2" type="ORF">ASPBRDRAFT_38538</name>
</gene>
<proteinExistence type="predicted"/>
<dbReference type="EMBL" id="KV878680">
    <property type="protein sequence ID" value="OJJ76136.1"/>
    <property type="molecule type" value="Genomic_DNA"/>
</dbReference>
<reference evidence="3" key="1">
    <citation type="journal article" date="2017" name="Genome Biol.">
        <title>Comparative genomics reveals high biological diversity and specific adaptations in the industrially and medically important fungal genus Aspergillus.</title>
        <authorList>
            <person name="de Vries R.P."/>
            <person name="Riley R."/>
            <person name="Wiebenga A."/>
            <person name="Aguilar-Osorio G."/>
            <person name="Amillis S."/>
            <person name="Uchima C.A."/>
            <person name="Anderluh G."/>
            <person name="Asadollahi M."/>
            <person name="Askin M."/>
            <person name="Barry K."/>
            <person name="Battaglia E."/>
            <person name="Bayram O."/>
            <person name="Benocci T."/>
            <person name="Braus-Stromeyer S.A."/>
            <person name="Caldana C."/>
            <person name="Canovas D."/>
            <person name="Cerqueira G.C."/>
            <person name="Chen F."/>
            <person name="Chen W."/>
            <person name="Choi C."/>
            <person name="Clum A."/>
            <person name="Dos Santos R.A."/>
            <person name="Damasio A.R."/>
            <person name="Diallinas G."/>
            <person name="Emri T."/>
            <person name="Fekete E."/>
            <person name="Flipphi M."/>
            <person name="Freyberg S."/>
            <person name="Gallo A."/>
            <person name="Gournas C."/>
            <person name="Habgood R."/>
            <person name="Hainaut M."/>
            <person name="Harispe M.L."/>
            <person name="Henrissat B."/>
            <person name="Hilden K.S."/>
            <person name="Hope R."/>
            <person name="Hossain A."/>
            <person name="Karabika E."/>
            <person name="Karaffa L."/>
            <person name="Karanyi Z."/>
            <person name="Krasevec N."/>
            <person name="Kuo A."/>
            <person name="Kusch H."/>
            <person name="LaButti K."/>
            <person name="Lagendijk E.L."/>
            <person name="Lapidus A."/>
            <person name="Levasseur A."/>
            <person name="Lindquist E."/>
            <person name="Lipzen A."/>
            <person name="Logrieco A.F."/>
            <person name="MacCabe A."/>
            <person name="Maekelae M.R."/>
            <person name="Malavazi I."/>
            <person name="Melin P."/>
            <person name="Meyer V."/>
            <person name="Mielnichuk N."/>
            <person name="Miskei M."/>
            <person name="Molnar A.P."/>
            <person name="Mule G."/>
            <person name="Ngan C.Y."/>
            <person name="Orejas M."/>
            <person name="Orosz E."/>
            <person name="Ouedraogo J.P."/>
            <person name="Overkamp K.M."/>
            <person name="Park H.-S."/>
            <person name="Perrone G."/>
            <person name="Piumi F."/>
            <person name="Punt P.J."/>
            <person name="Ram A.F."/>
            <person name="Ramon A."/>
            <person name="Rauscher S."/>
            <person name="Record E."/>
            <person name="Riano-Pachon D.M."/>
            <person name="Robert V."/>
            <person name="Roehrig J."/>
            <person name="Ruller R."/>
            <person name="Salamov A."/>
            <person name="Salih N.S."/>
            <person name="Samson R.A."/>
            <person name="Sandor E."/>
            <person name="Sanguinetti M."/>
            <person name="Schuetze T."/>
            <person name="Sepcic K."/>
            <person name="Shelest E."/>
            <person name="Sherlock G."/>
            <person name="Sophianopoulou V."/>
            <person name="Squina F.M."/>
            <person name="Sun H."/>
            <person name="Susca A."/>
            <person name="Todd R.B."/>
            <person name="Tsang A."/>
            <person name="Unkles S.E."/>
            <person name="van de Wiele N."/>
            <person name="van Rossen-Uffink D."/>
            <person name="Oliveira J.V."/>
            <person name="Vesth T.C."/>
            <person name="Visser J."/>
            <person name="Yu J.-H."/>
            <person name="Zhou M."/>
            <person name="Andersen M.R."/>
            <person name="Archer D.B."/>
            <person name="Baker S.E."/>
            <person name="Benoit I."/>
            <person name="Brakhage A.A."/>
            <person name="Braus G.H."/>
            <person name="Fischer R."/>
            <person name="Frisvad J.C."/>
            <person name="Goldman G.H."/>
            <person name="Houbraken J."/>
            <person name="Oakley B."/>
            <person name="Pocsi I."/>
            <person name="Scazzocchio C."/>
            <person name="Seiboth B."/>
            <person name="vanKuyk P.A."/>
            <person name="Wortman J."/>
            <person name="Dyer P.S."/>
            <person name="Grigoriev I.V."/>
        </authorList>
    </citation>
    <scope>NUCLEOTIDE SEQUENCE [LARGE SCALE GENOMIC DNA]</scope>
    <source>
        <strain evidence="3">CBS 101740 / IMI 381727 / IBT 21946</strain>
    </source>
</reference>
<evidence type="ECO:0000313" key="3">
    <source>
        <dbReference type="Proteomes" id="UP000184499"/>
    </source>
</evidence>
<dbReference type="AlphaFoldDB" id="A0A1L9UWW6"/>
<dbReference type="OrthoDB" id="10365413at2759"/>
<feature type="region of interest" description="Disordered" evidence="1">
    <location>
        <begin position="57"/>
        <end position="88"/>
    </location>
</feature>
<dbReference type="GeneID" id="93576442"/>
<accession>A0A1L9UWW6</accession>
<evidence type="ECO:0000256" key="1">
    <source>
        <dbReference type="SAM" id="MobiDB-lite"/>
    </source>
</evidence>
<dbReference type="VEuPathDB" id="FungiDB:ASPBRDRAFT_38538"/>
<evidence type="ECO:0000313" key="2">
    <source>
        <dbReference type="EMBL" id="OJJ76136.1"/>
    </source>
</evidence>
<protein>
    <submittedName>
        <fullName evidence="2">Uncharacterized protein</fullName>
    </submittedName>
</protein>
<organism evidence="2 3">
    <name type="scientific">Aspergillus brasiliensis (strain CBS 101740 / IMI 381727 / IBT 21946)</name>
    <dbReference type="NCBI Taxonomy" id="767769"/>
    <lineage>
        <taxon>Eukaryota</taxon>
        <taxon>Fungi</taxon>
        <taxon>Dikarya</taxon>
        <taxon>Ascomycota</taxon>
        <taxon>Pezizomycotina</taxon>
        <taxon>Eurotiomycetes</taxon>
        <taxon>Eurotiomycetidae</taxon>
        <taxon>Eurotiales</taxon>
        <taxon>Aspergillaceae</taxon>
        <taxon>Aspergillus</taxon>
        <taxon>Aspergillus subgen. Circumdati</taxon>
    </lineage>
</organism>
<dbReference type="RefSeq" id="XP_067483383.1">
    <property type="nucleotide sequence ID" value="XM_067623954.1"/>
</dbReference>